<dbReference type="InterPro" id="IPR016181">
    <property type="entry name" value="Acyl_CoA_acyltransferase"/>
</dbReference>
<name>A0A917M1R3_9MICC</name>
<dbReference type="PROSITE" id="PS51729">
    <property type="entry name" value="GNAT_YJDJ"/>
    <property type="match status" value="1"/>
</dbReference>
<dbReference type="SUPFAM" id="SSF55729">
    <property type="entry name" value="Acyl-CoA N-acyltransferases (Nat)"/>
    <property type="match status" value="1"/>
</dbReference>
<dbReference type="PANTHER" id="PTHR31435">
    <property type="entry name" value="PROTEIN NATD1"/>
    <property type="match status" value="1"/>
</dbReference>
<dbReference type="Proteomes" id="UP000638848">
    <property type="component" value="Unassembled WGS sequence"/>
</dbReference>
<dbReference type="RefSeq" id="WP_188539957.1">
    <property type="nucleotide sequence ID" value="NZ_BMEQ01000034.1"/>
</dbReference>
<organism evidence="2 3">
    <name type="scientific">Kocuria dechangensis</name>
    <dbReference type="NCBI Taxonomy" id="1176249"/>
    <lineage>
        <taxon>Bacteria</taxon>
        <taxon>Bacillati</taxon>
        <taxon>Actinomycetota</taxon>
        <taxon>Actinomycetes</taxon>
        <taxon>Micrococcales</taxon>
        <taxon>Micrococcaceae</taxon>
        <taxon>Kocuria</taxon>
    </lineage>
</organism>
<dbReference type="PANTHER" id="PTHR31435:SF10">
    <property type="entry name" value="BSR4717 PROTEIN"/>
    <property type="match status" value="1"/>
</dbReference>
<proteinExistence type="predicted"/>
<dbReference type="Gene3D" id="3.40.630.30">
    <property type="match status" value="1"/>
</dbReference>
<evidence type="ECO:0000259" key="1">
    <source>
        <dbReference type="PROSITE" id="PS51729"/>
    </source>
</evidence>
<protein>
    <submittedName>
        <fullName evidence="2">N-acetyltransferase</fullName>
    </submittedName>
</protein>
<evidence type="ECO:0000313" key="2">
    <source>
        <dbReference type="EMBL" id="GGG69391.1"/>
    </source>
</evidence>
<dbReference type="InterPro" id="IPR031165">
    <property type="entry name" value="GNAT_YJDJ"/>
</dbReference>
<keyword evidence="3" id="KW-1185">Reference proteome</keyword>
<dbReference type="EMBL" id="BMEQ01000034">
    <property type="protein sequence ID" value="GGG69391.1"/>
    <property type="molecule type" value="Genomic_DNA"/>
</dbReference>
<sequence length="119" mass="13289">METEPTFTVRNNPDRRRYELLDGDTVIGRAHCVPFDDAAGPQRIFYHTTVEDAYGGRGLGSRLAREALDDTIAGGLRIVPVCPYIKAWLAKHPEYQPHAVAVHPEHLAAVPHPKKQPRT</sequence>
<gene>
    <name evidence="2" type="ORF">GCM10011374_37250</name>
</gene>
<dbReference type="CDD" id="cd04301">
    <property type="entry name" value="NAT_SF"/>
    <property type="match status" value="1"/>
</dbReference>
<dbReference type="Pfam" id="PF14542">
    <property type="entry name" value="Acetyltransf_CG"/>
    <property type="match status" value="1"/>
</dbReference>
<dbReference type="InterPro" id="IPR045057">
    <property type="entry name" value="Gcn5-rel_NAT"/>
</dbReference>
<reference evidence="2" key="2">
    <citation type="submission" date="2020-09" db="EMBL/GenBank/DDBJ databases">
        <authorList>
            <person name="Sun Q."/>
            <person name="Zhou Y."/>
        </authorList>
    </citation>
    <scope>NUCLEOTIDE SEQUENCE</scope>
    <source>
        <strain evidence="2">CGMCC 1.12187</strain>
    </source>
</reference>
<reference evidence="2" key="1">
    <citation type="journal article" date="2014" name="Int. J. Syst. Evol. Microbiol.">
        <title>Complete genome sequence of Corynebacterium casei LMG S-19264T (=DSM 44701T), isolated from a smear-ripened cheese.</title>
        <authorList>
            <consortium name="US DOE Joint Genome Institute (JGI-PGF)"/>
            <person name="Walter F."/>
            <person name="Albersmeier A."/>
            <person name="Kalinowski J."/>
            <person name="Ruckert C."/>
        </authorList>
    </citation>
    <scope>NUCLEOTIDE SEQUENCE</scope>
    <source>
        <strain evidence="2">CGMCC 1.12187</strain>
    </source>
</reference>
<feature type="domain" description="N-acetyltransferase" evidence="1">
    <location>
        <begin position="10"/>
        <end position="100"/>
    </location>
</feature>
<comment type="caution">
    <text evidence="2">The sequence shown here is derived from an EMBL/GenBank/DDBJ whole genome shotgun (WGS) entry which is preliminary data.</text>
</comment>
<dbReference type="AlphaFoldDB" id="A0A917M1R3"/>
<evidence type="ECO:0000313" key="3">
    <source>
        <dbReference type="Proteomes" id="UP000638848"/>
    </source>
</evidence>
<accession>A0A917M1R3</accession>